<organism evidence="2 3">
    <name type="scientific">Portunus trituberculatus</name>
    <name type="common">Swimming crab</name>
    <name type="synonym">Neptunus trituberculatus</name>
    <dbReference type="NCBI Taxonomy" id="210409"/>
    <lineage>
        <taxon>Eukaryota</taxon>
        <taxon>Metazoa</taxon>
        <taxon>Ecdysozoa</taxon>
        <taxon>Arthropoda</taxon>
        <taxon>Crustacea</taxon>
        <taxon>Multicrustacea</taxon>
        <taxon>Malacostraca</taxon>
        <taxon>Eumalacostraca</taxon>
        <taxon>Eucarida</taxon>
        <taxon>Decapoda</taxon>
        <taxon>Pleocyemata</taxon>
        <taxon>Brachyura</taxon>
        <taxon>Eubrachyura</taxon>
        <taxon>Portunoidea</taxon>
        <taxon>Portunidae</taxon>
        <taxon>Portuninae</taxon>
        <taxon>Portunus</taxon>
    </lineage>
</organism>
<sequence>MEKVEVQNNEPQLPLELFQIGGLLCFSPRCAARSGCRRVFIHSYSASTILRPRHRTSTSLTSPHYSSRTHPAWQFPLDCVNGGCSEDNLMQTLRLLCPSLATHIPPPSLPLHPLFLPLPASTGHPQPSAPPPVVPQPGFAGSGNSR</sequence>
<evidence type="ECO:0000256" key="1">
    <source>
        <dbReference type="SAM" id="MobiDB-lite"/>
    </source>
</evidence>
<evidence type="ECO:0000313" key="3">
    <source>
        <dbReference type="Proteomes" id="UP000324222"/>
    </source>
</evidence>
<keyword evidence="3" id="KW-1185">Reference proteome</keyword>
<comment type="caution">
    <text evidence="2">The sequence shown here is derived from an EMBL/GenBank/DDBJ whole genome shotgun (WGS) entry which is preliminary data.</text>
</comment>
<name>A0A5B7FTI1_PORTR</name>
<dbReference type="AlphaFoldDB" id="A0A5B7FTI1"/>
<proteinExistence type="predicted"/>
<dbReference type="EMBL" id="VSRR010008412">
    <property type="protein sequence ID" value="MPC48677.1"/>
    <property type="molecule type" value="Genomic_DNA"/>
</dbReference>
<evidence type="ECO:0000313" key="2">
    <source>
        <dbReference type="EMBL" id="MPC48677.1"/>
    </source>
</evidence>
<accession>A0A5B7FTI1</accession>
<dbReference type="Proteomes" id="UP000324222">
    <property type="component" value="Unassembled WGS sequence"/>
</dbReference>
<reference evidence="2 3" key="1">
    <citation type="submission" date="2019-05" db="EMBL/GenBank/DDBJ databases">
        <title>Another draft genome of Portunus trituberculatus and its Hox gene families provides insights of decapod evolution.</title>
        <authorList>
            <person name="Jeong J.-H."/>
            <person name="Song I."/>
            <person name="Kim S."/>
            <person name="Choi T."/>
            <person name="Kim D."/>
            <person name="Ryu S."/>
            <person name="Kim W."/>
        </authorList>
    </citation>
    <scope>NUCLEOTIDE SEQUENCE [LARGE SCALE GENOMIC DNA]</scope>
    <source>
        <tissue evidence="2">Muscle</tissue>
    </source>
</reference>
<feature type="region of interest" description="Disordered" evidence="1">
    <location>
        <begin position="120"/>
        <end position="146"/>
    </location>
</feature>
<protein>
    <submittedName>
        <fullName evidence="2">Uncharacterized protein</fullName>
    </submittedName>
</protein>
<gene>
    <name evidence="2" type="ORF">E2C01_042457</name>
</gene>